<dbReference type="PANTHER" id="PTHR13146:SF0">
    <property type="entry name" value="SOLUTE CARRIER FAMILY 35 MEMBER F6"/>
    <property type="match status" value="1"/>
</dbReference>
<evidence type="ECO:0000256" key="5">
    <source>
        <dbReference type="ARBA" id="ARBA00022989"/>
    </source>
</evidence>
<evidence type="ECO:0000256" key="2">
    <source>
        <dbReference type="ARBA" id="ARBA00007863"/>
    </source>
</evidence>
<dbReference type="Proteomes" id="UP001162131">
    <property type="component" value="Unassembled WGS sequence"/>
</dbReference>
<evidence type="ECO:0000313" key="8">
    <source>
        <dbReference type="EMBL" id="CAG9330379.1"/>
    </source>
</evidence>
<keyword evidence="3" id="KW-0813">Transport</keyword>
<organism evidence="8 9">
    <name type="scientific">Blepharisma stoltei</name>
    <dbReference type="NCBI Taxonomy" id="1481888"/>
    <lineage>
        <taxon>Eukaryota</taxon>
        <taxon>Sar</taxon>
        <taxon>Alveolata</taxon>
        <taxon>Ciliophora</taxon>
        <taxon>Postciliodesmatophora</taxon>
        <taxon>Heterotrichea</taxon>
        <taxon>Heterotrichida</taxon>
        <taxon>Blepharismidae</taxon>
        <taxon>Blepharisma</taxon>
    </lineage>
</organism>
<keyword evidence="9" id="KW-1185">Reference proteome</keyword>
<dbReference type="GO" id="GO:0022857">
    <property type="term" value="F:transmembrane transporter activity"/>
    <property type="evidence" value="ECO:0007669"/>
    <property type="project" value="InterPro"/>
</dbReference>
<evidence type="ECO:0000256" key="6">
    <source>
        <dbReference type="ARBA" id="ARBA00023136"/>
    </source>
</evidence>
<sequence length="352" mass="38874">MVNSTETRKTGLFVFMLLMLISGTCVTITVKFMDMLKVNGKSFNHPYFQTFSMFIGEFMCLIVYFSLKFLSRPRNNSQLTESLIEKPNRSGSLAWLTIPAIFDICGSTSILIGLSFSTPSVYQMLKGFLLVIVALYSVIFLKASLNLNQVLGISINFVGTVIIGIVSVAYKAPSAENPLLGIFFIMLGELFSGGFVVSEEMIFKKIKVNPLLAVGIEGSIGCLVYIIALPILYLIPCDYEGICNNGRVEDAYTAILGLLSNNTLALIWICSMVSVAVFNWSGISTTQKSSALTRAIIDASRSLSVWLVSMILHWEEFLPLQLLGFLLIMLGTIIYNSSVNWLKKNKETCTIS</sequence>
<keyword evidence="6 7" id="KW-0472">Membrane</keyword>
<feature type="transmembrane region" description="Helical" evidence="7">
    <location>
        <begin position="50"/>
        <end position="71"/>
    </location>
</feature>
<evidence type="ECO:0000313" key="9">
    <source>
        <dbReference type="Proteomes" id="UP001162131"/>
    </source>
</evidence>
<dbReference type="Pfam" id="PF06027">
    <property type="entry name" value="SLC35F"/>
    <property type="match status" value="1"/>
</dbReference>
<dbReference type="GO" id="GO:0016020">
    <property type="term" value="C:membrane"/>
    <property type="evidence" value="ECO:0007669"/>
    <property type="project" value="UniProtKB-SubCell"/>
</dbReference>
<name>A0AAU9JWK4_9CILI</name>
<protein>
    <recommendedName>
        <fullName evidence="10">EamA domain-containing protein</fullName>
    </recommendedName>
</protein>
<feature type="transmembrane region" description="Helical" evidence="7">
    <location>
        <begin position="318"/>
        <end position="336"/>
    </location>
</feature>
<dbReference type="InterPro" id="IPR009262">
    <property type="entry name" value="SLC35_F1/F2/F6"/>
</dbReference>
<accession>A0AAU9JWK4</accession>
<feature type="transmembrane region" description="Helical" evidence="7">
    <location>
        <begin position="92"/>
        <end position="116"/>
    </location>
</feature>
<keyword evidence="5 7" id="KW-1133">Transmembrane helix</keyword>
<feature type="transmembrane region" description="Helical" evidence="7">
    <location>
        <begin position="153"/>
        <end position="172"/>
    </location>
</feature>
<evidence type="ECO:0000256" key="4">
    <source>
        <dbReference type="ARBA" id="ARBA00022692"/>
    </source>
</evidence>
<comment type="caution">
    <text evidence="8">The sequence shown here is derived from an EMBL/GenBank/DDBJ whole genome shotgun (WGS) entry which is preliminary data.</text>
</comment>
<dbReference type="EMBL" id="CAJZBQ010000051">
    <property type="protein sequence ID" value="CAG9330379.1"/>
    <property type="molecule type" value="Genomic_DNA"/>
</dbReference>
<feature type="transmembrane region" description="Helical" evidence="7">
    <location>
        <begin position="12"/>
        <end position="30"/>
    </location>
</feature>
<feature type="transmembrane region" description="Helical" evidence="7">
    <location>
        <begin position="210"/>
        <end position="235"/>
    </location>
</feature>
<dbReference type="PANTHER" id="PTHR13146">
    <property type="match status" value="1"/>
</dbReference>
<evidence type="ECO:0000256" key="3">
    <source>
        <dbReference type="ARBA" id="ARBA00022448"/>
    </source>
</evidence>
<comment type="subcellular location">
    <subcellularLocation>
        <location evidence="1">Membrane</location>
        <topology evidence="1">Multi-pass membrane protein</topology>
    </subcellularLocation>
</comment>
<feature type="transmembrane region" description="Helical" evidence="7">
    <location>
        <begin position="122"/>
        <end position="141"/>
    </location>
</feature>
<proteinExistence type="inferred from homology"/>
<feature type="transmembrane region" description="Helical" evidence="7">
    <location>
        <begin position="178"/>
        <end position="198"/>
    </location>
</feature>
<evidence type="ECO:0000256" key="7">
    <source>
        <dbReference type="SAM" id="Phobius"/>
    </source>
</evidence>
<keyword evidence="4 7" id="KW-0812">Transmembrane</keyword>
<evidence type="ECO:0000256" key="1">
    <source>
        <dbReference type="ARBA" id="ARBA00004141"/>
    </source>
</evidence>
<feature type="transmembrane region" description="Helical" evidence="7">
    <location>
        <begin position="292"/>
        <end position="312"/>
    </location>
</feature>
<dbReference type="InterPro" id="IPR037185">
    <property type="entry name" value="EmrE-like"/>
</dbReference>
<dbReference type="SUPFAM" id="SSF103481">
    <property type="entry name" value="Multidrug resistance efflux transporter EmrE"/>
    <property type="match status" value="1"/>
</dbReference>
<dbReference type="AlphaFoldDB" id="A0AAU9JWK4"/>
<evidence type="ECO:0008006" key="10">
    <source>
        <dbReference type="Google" id="ProtNLM"/>
    </source>
</evidence>
<gene>
    <name evidence="8" type="ORF">BSTOLATCC_MIC50972</name>
</gene>
<feature type="transmembrane region" description="Helical" evidence="7">
    <location>
        <begin position="255"/>
        <end position="280"/>
    </location>
</feature>
<reference evidence="8" key="1">
    <citation type="submission" date="2021-09" db="EMBL/GenBank/DDBJ databases">
        <authorList>
            <consortium name="AG Swart"/>
            <person name="Singh M."/>
            <person name="Singh A."/>
            <person name="Seah K."/>
            <person name="Emmerich C."/>
        </authorList>
    </citation>
    <scope>NUCLEOTIDE SEQUENCE</scope>
    <source>
        <strain evidence="8">ATCC30299</strain>
    </source>
</reference>
<comment type="similarity">
    <text evidence="2">Belongs to the SLC35F solute transporter family.</text>
</comment>